<keyword evidence="2 3" id="KW-0732">Signal</keyword>
<evidence type="ECO:0000259" key="4">
    <source>
        <dbReference type="Pfam" id="PF00497"/>
    </source>
</evidence>
<dbReference type="Gene3D" id="3.40.190.10">
    <property type="entry name" value="Periplasmic binding protein-like II"/>
    <property type="match status" value="2"/>
</dbReference>
<dbReference type="PANTHER" id="PTHR35936:SF25">
    <property type="entry name" value="ABC TRANSPORTER SUBSTRATE-BINDING PROTEIN"/>
    <property type="match status" value="1"/>
</dbReference>
<dbReference type="STRING" id="349521.HCH_03312"/>
<name>Q2SH07_HAHCH</name>
<dbReference type="Pfam" id="PF00497">
    <property type="entry name" value="SBP_bac_3"/>
    <property type="match status" value="1"/>
</dbReference>
<dbReference type="SUPFAM" id="SSF53850">
    <property type="entry name" value="Periplasmic binding protein-like II"/>
    <property type="match status" value="1"/>
</dbReference>
<dbReference type="eggNOG" id="COG0834">
    <property type="taxonomic scope" value="Bacteria"/>
</dbReference>
<dbReference type="PANTHER" id="PTHR35936">
    <property type="entry name" value="MEMBRANE-BOUND LYTIC MUREIN TRANSGLYCOSYLASE F"/>
    <property type="match status" value="1"/>
</dbReference>
<comment type="similarity">
    <text evidence="1">Belongs to the bacterial solute-binding protein 3 family.</text>
</comment>
<keyword evidence="6" id="KW-1185">Reference proteome</keyword>
<dbReference type="InterPro" id="IPR001638">
    <property type="entry name" value="Solute-binding_3/MltF_N"/>
</dbReference>
<evidence type="ECO:0000256" key="2">
    <source>
        <dbReference type="ARBA" id="ARBA00022729"/>
    </source>
</evidence>
<proteinExistence type="inferred from homology"/>
<evidence type="ECO:0000256" key="3">
    <source>
        <dbReference type="SAM" id="SignalP"/>
    </source>
</evidence>
<dbReference type="Proteomes" id="UP000000238">
    <property type="component" value="Chromosome"/>
</dbReference>
<dbReference type="RefSeq" id="WP_011397136.1">
    <property type="nucleotide sequence ID" value="NC_007645.1"/>
</dbReference>
<feature type="chain" id="PRO_5004215719" evidence="3">
    <location>
        <begin position="27"/>
        <end position="266"/>
    </location>
</feature>
<dbReference type="HOGENOM" id="CLU_064076_3_0_6"/>
<dbReference type="AlphaFoldDB" id="Q2SH07"/>
<reference evidence="5 6" key="1">
    <citation type="journal article" date="2005" name="Nucleic Acids Res.">
        <title>Genomic blueprint of Hahella chejuensis, a marine microbe producing an algicidal agent.</title>
        <authorList>
            <person name="Jeong H."/>
            <person name="Yim J.H."/>
            <person name="Lee C."/>
            <person name="Choi S.-H."/>
            <person name="Park Y.K."/>
            <person name="Yoon S.H."/>
            <person name="Hur C.-G."/>
            <person name="Kang H.-Y."/>
            <person name="Kim D."/>
            <person name="Lee H.H."/>
            <person name="Park K.H."/>
            <person name="Park S.-H."/>
            <person name="Park H.-S."/>
            <person name="Lee H.K."/>
            <person name="Oh T.K."/>
            <person name="Kim J.F."/>
        </authorList>
    </citation>
    <scope>NUCLEOTIDE SEQUENCE [LARGE SCALE GENOMIC DNA]</scope>
    <source>
        <strain evidence="5 6">KCTC 2396</strain>
    </source>
</reference>
<organism evidence="5 6">
    <name type="scientific">Hahella chejuensis (strain KCTC 2396)</name>
    <dbReference type="NCBI Taxonomy" id="349521"/>
    <lineage>
        <taxon>Bacteria</taxon>
        <taxon>Pseudomonadati</taxon>
        <taxon>Pseudomonadota</taxon>
        <taxon>Gammaproteobacteria</taxon>
        <taxon>Oceanospirillales</taxon>
        <taxon>Hahellaceae</taxon>
        <taxon>Hahella</taxon>
    </lineage>
</organism>
<feature type="signal peptide" evidence="3">
    <location>
        <begin position="1"/>
        <end position="26"/>
    </location>
</feature>
<evidence type="ECO:0000313" key="6">
    <source>
        <dbReference type="Proteomes" id="UP000000238"/>
    </source>
</evidence>
<feature type="domain" description="Solute-binding protein family 3/N-terminal" evidence="4">
    <location>
        <begin position="36"/>
        <end position="253"/>
    </location>
</feature>
<dbReference type="KEGG" id="hch:HCH_03312"/>
<sequence length="266" mass="30698">MRWRLQNLPSFLLLELALFWCAPAAAKEVIHIGSGEWPPYISEDAPHFGPTSQIVTEAFALVDIDVEYHFHPWNRSFVLCLQGNLDATIAWEKTAEREPNFVFSEMPIITERTVFFYSKNNAQSLDEIWSPSKEPKLRIGGILGYNYGDKLDEAERKGLFAVRRSDSEMTSFRQLIKGHIDLFPSDLVVGLEILRKHFDAPERHQIRYLPEPLRIAKLYLIFSKKTPRHDWLKAQFDKGMQQLHDSGRLSNLQIDPNLSPARISAH</sequence>
<protein>
    <submittedName>
        <fullName evidence="5">ABC-type amino acid transport/signal transduction systems, periplasmic component/domain</fullName>
    </submittedName>
</protein>
<dbReference type="EMBL" id="CP000155">
    <property type="protein sequence ID" value="ABC30067.1"/>
    <property type="molecule type" value="Genomic_DNA"/>
</dbReference>
<evidence type="ECO:0000256" key="1">
    <source>
        <dbReference type="ARBA" id="ARBA00010333"/>
    </source>
</evidence>
<evidence type="ECO:0000313" key="5">
    <source>
        <dbReference type="EMBL" id="ABC30067.1"/>
    </source>
</evidence>
<gene>
    <name evidence="5" type="ordered locus">HCH_03312</name>
</gene>
<accession>Q2SH07</accession>